<comment type="caution">
    <text evidence="1">The sequence shown here is derived from an EMBL/GenBank/DDBJ whole genome shotgun (WGS) entry which is preliminary data.</text>
</comment>
<dbReference type="AlphaFoldDB" id="A0A4Q7V8K6"/>
<sequence>MIIARNRMAMQALGCILYSFLRKCCIWPTPIKKHATEVACLPAITRCLVRRSLAAADTGFCTYALGVVCSNIDCGTLALVGYRKEPDTSEGNDHGEQRW</sequence>
<proteinExistence type="predicted"/>
<reference evidence="1 2" key="1">
    <citation type="submission" date="2019-02" db="EMBL/GenBank/DDBJ databases">
        <title>Genomic Encyclopedia of Type Strains, Phase IV (KMG-IV): sequencing the most valuable type-strain genomes for metagenomic binning, comparative biology and taxonomic classification.</title>
        <authorList>
            <person name="Goeker M."/>
        </authorList>
    </citation>
    <scope>NUCLEOTIDE SEQUENCE [LARGE SCALE GENOMIC DNA]</scope>
    <source>
        <strain evidence="1 2">DSM 23814</strain>
    </source>
</reference>
<organism evidence="1 2">
    <name type="scientific">Advenella incenata</name>
    <dbReference type="NCBI Taxonomy" id="267800"/>
    <lineage>
        <taxon>Bacteria</taxon>
        <taxon>Pseudomonadati</taxon>
        <taxon>Pseudomonadota</taxon>
        <taxon>Betaproteobacteria</taxon>
        <taxon>Burkholderiales</taxon>
        <taxon>Alcaligenaceae</taxon>
    </lineage>
</organism>
<dbReference type="EMBL" id="SHKO01000003">
    <property type="protein sequence ID" value="RZT93041.1"/>
    <property type="molecule type" value="Genomic_DNA"/>
</dbReference>
<protein>
    <submittedName>
        <fullName evidence="1">Uncharacterized protein</fullName>
    </submittedName>
</protein>
<gene>
    <name evidence="1" type="ORF">EV681_3806</name>
</gene>
<dbReference type="Proteomes" id="UP000293398">
    <property type="component" value="Unassembled WGS sequence"/>
</dbReference>
<evidence type="ECO:0000313" key="2">
    <source>
        <dbReference type="Proteomes" id="UP000293398"/>
    </source>
</evidence>
<accession>A0A4Q7V8K6</accession>
<evidence type="ECO:0000313" key="1">
    <source>
        <dbReference type="EMBL" id="RZT93041.1"/>
    </source>
</evidence>
<keyword evidence="2" id="KW-1185">Reference proteome</keyword>
<name>A0A4Q7V8K6_9BURK</name>